<dbReference type="AlphaFoldDB" id="A0A7D6BBS0"/>
<evidence type="ECO:0000313" key="1">
    <source>
        <dbReference type="EMBL" id="QLJ52419.1"/>
    </source>
</evidence>
<name>A0A7D6BBS0_FERL1</name>
<organism evidence="1 2">
    <name type="scientific">Fermentimicrarchaeum limneticum</name>
    <dbReference type="NCBI Taxonomy" id="2795018"/>
    <lineage>
        <taxon>Archaea</taxon>
        <taxon>Candidatus Micrarchaeota</taxon>
        <taxon>Candidatus Fermentimicrarchaeales</taxon>
        <taxon>Candidatus Fermentimicrarchaeaceae</taxon>
        <taxon>Candidatus Fermentimicrarchaeum</taxon>
    </lineage>
</organism>
<proteinExistence type="predicted"/>
<accession>A0A7D6BBS0</accession>
<gene>
    <name evidence="1" type="ORF">Sv326_0244</name>
</gene>
<evidence type="ECO:0000313" key="2">
    <source>
        <dbReference type="Proteomes" id="UP000510821"/>
    </source>
</evidence>
<dbReference type="KEGG" id="flt:Sv326_0244"/>
<sequence>MELLGKSLDVLPILYDDSKNGAITLHEEGLEIRANFRIQAPFNYVESITEEKKLALLKSQAVMVVYNMLGEKFELRFIIAENDLAYLKKACGK</sequence>
<protein>
    <submittedName>
        <fullName evidence="1">Uncharacterized protein</fullName>
    </submittedName>
</protein>
<reference evidence="2" key="1">
    <citation type="submission" date="2020-07" db="EMBL/GenBank/DDBJ databases">
        <title>Metabolic diversity and evolutionary history of the archaeal phylum ###Micrarchaeota### uncovered from a freshwater lake metagenome.</title>
        <authorList>
            <person name="Kadnikov V.V."/>
            <person name="Savvichev A.S."/>
            <person name="Mardanov A.V."/>
            <person name="Beletsky A.V."/>
            <person name="Chupakov A.V."/>
            <person name="Kokryatskaya N.M."/>
            <person name="Pimenov N.V."/>
            <person name="Ravin N.V."/>
        </authorList>
    </citation>
    <scope>NUCLEOTIDE SEQUENCE [LARGE SCALE GENOMIC DNA]</scope>
</reference>
<dbReference type="Proteomes" id="UP000510821">
    <property type="component" value="Chromosome"/>
</dbReference>
<dbReference type="EMBL" id="CP058998">
    <property type="protein sequence ID" value="QLJ52419.1"/>
    <property type="molecule type" value="Genomic_DNA"/>
</dbReference>